<name>A0A1B7XVJ1_COLHI</name>
<reference evidence="11" key="1">
    <citation type="journal article" date="2017" name="BMC Genomics">
        <title>Gapless genome assembly of Colletotrichum higginsianum reveals chromosome structure and association of transposable elements with secondary metabolite gene clusters.</title>
        <authorList>
            <person name="Dallery J.-F."/>
            <person name="Lapalu N."/>
            <person name="Zampounis A."/>
            <person name="Pigne S."/>
            <person name="Luyten I."/>
            <person name="Amselem J."/>
            <person name="Wittenberg A.H.J."/>
            <person name="Zhou S."/>
            <person name="de Queiroz M.V."/>
            <person name="Robin G.P."/>
            <person name="Auger A."/>
            <person name="Hainaut M."/>
            <person name="Henrissat B."/>
            <person name="Kim K.-T."/>
            <person name="Lee Y.-H."/>
            <person name="Lespinet O."/>
            <person name="Schwartz D.C."/>
            <person name="Thon M.R."/>
            <person name="O'Connell R.J."/>
        </authorList>
    </citation>
    <scope>NUCLEOTIDE SEQUENCE [LARGE SCALE GENOMIC DNA]</scope>
    <source>
        <strain evidence="11">IMI 349063</strain>
    </source>
</reference>
<keyword evidence="11" id="KW-1185">Reference proteome</keyword>
<evidence type="ECO:0000256" key="8">
    <source>
        <dbReference type="ARBA" id="ARBA00023136"/>
    </source>
</evidence>
<proteinExistence type="inferred from homology"/>
<dbReference type="GO" id="GO:0000139">
    <property type="term" value="C:Golgi membrane"/>
    <property type="evidence" value="ECO:0007669"/>
    <property type="project" value="UniProtKB-SubCell"/>
</dbReference>
<comment type="similarity">
    <text evidence="3">Belongs to the KISH family.</text>
</comment>
<keyword evidence="4" id="KW-0812">Transmembrane</keyword>
<comment type="subcellular location">
    <subcellularLocation>
        <location evidence="2">Golgi apparatus membrane</location>
        <topology evidence="2">Single-pass type I membrane protein</topology>
    </subcellularLocation>
</comment>
<dbReference type="AlphaFoldDB" id="A0A1B7XVJ1"/>
<dbReference type="InterPro" id="IPR009653">
    <property type="entry name" value="Ksh1"/>
</dbReference>
<evidence type="ECO:0000256" key="5">
    <source>
        <dbReference type="ARBA" id="ARBA00022729"/>
    </source>
</evidence>
<dbReference type="OrthoDB" id="10034655at2759"/>
<evidence type="ECO:0000256" key="2">
    <source>
        <dbReference type="ARBA" id="ARBA00004614"/>
    </source>
</evidence>
<protein>
    <submittedName>
        <fullName evidence="10">Protein kish</fullName>
    </submittedName>
</protein>
<comment type="caution">
    <text evidence="10">The sequence shown here is derived from an EMBL/GenBank/DDBJ whole genome shotgun (WGS) entry which is preliminary data.</text>
</comment>
<evidence type="ECO:0000256" key="9">
    <source>
        <dbReference type="SAM" id="SignalP"/>
    </source>
</evidence>
<evidence type="ECO:0000313" key="10">
    <source>
        <dbReference type="EMBL" id="OBR03787.1"/>
    </source>
</evidence>
<evidence type="ECO:0000256" key="6">
    <source>
        <dbReference type="ARBA" id="ARBA00022989"/>
    </source>
</evidence>
<dbReference type="GeneID" id="28871995"/>
<evidence type="ECO:0000256" key="4">
    <source>
        <dbReference type="ARBA" id="ARBA00022692"/>
    </source>
</evidence>
<dbReference type="PANTHER" id="PTHR13229">
    <property type="entry name" value="PROTEIN KISH-A"/>
    <property type="match status" value="1"/>
</dbReference>
<dbReference type="KEGG" id="chig:CH63R_12914"/>
<dbReference type="EMBL" id="LTAN01000009">
    <property type="protein sequence ID" value="OBR03787.1"/>
    <property type="molecule type" value="Genomic_DNA"/>
</dbReference>
<keyword evidence="7" id="KW-0333">Golgi apparatus</keyword>
<keyword evidence="6" id="KW-1133">Transmembrane helix</keyword>
<dbReference type="Proteomes" id="UP000092177">
    <property type="component" value="Chromosome 9"/>
</dbReference>
<feature type="chain" id="PRO_5008601116" evidence="9">
    <location>
        <begin position="27"/>
        <end position="107"/>
    </location>
</feature>
<evidence type="ECO:0000256" key="3">
    <source>
        <dbReference type="ARBA" id="ARBA00008961"/>
    </source>
</evidence>
<feature type="signal peptide" evidence="9">
    <location>
        <begin position="1"/>
        <end position="26"/>
    </location>
</feature>
<dbReference type="RefSeq" id="XP_018152305.1">
    <property type="nucleotide sequence ID" value="XM_018307888.1"/>
</dbReference>
<accession>A0A1B7XVJ1</accession>
<comment type="function">
    <text evidence="1">Involved in the early part of the secretory pathway.</text>
</comment>
<evidence type="ECO:0000256" key="1">
    <source>
        <dbReference type="ARBA" id="ARBA00002154"/>
    </source>
</evidence>
<sequence length="107" mass="12083">MTALFNFQSLLLVILLLVCTCAYVHQLIPAIMDRNKDGHLFLAYRNEGTRSLTVRQLHWHLLEICKGGRAVKSVHQLMLRRYGGKSSPVCPHGRTANRALQASMLVN</sequence>
<keyword evidence="8" id="KW-0472">Membrane</keyword>
<organism evidence="10 11">
    <name type="scientific">Colletotrichum higginsianum (strain IMI 349063)</name>
    <name type="common">Crucifer anthracnose fungus</name>
    <dbReference type="NCBI Taxonomy" id="759273"/>
    <lineage>
        <taxon>Eukaryota</taxon>
        <taxon>Fungi</taxon>
        <taxon>Dikarya</taxon>
        <taxon>Ascomycota</taxon>
        <taxon>Pezizomycotina</taxon>
        <taxon>Sordariomycetes</taxon>
        <taxon>Hypocreomycetidae</taxon>
        <taxon>Glomerellales</taxon>
        <taxon>Glomerellaceae</taxon>
        <taxon>Colletotrichum</taxon>
        <taxon>Colletotrichum destructivum species complex</taxon>
    </lineage>
</organism>
<keyword evidence="5 9" id="KW-0732">Signal</keyword>
<dbReference type="InterPro" id="IPR051523">
    <property type="entry name" value="KISH_domain"/>
</dbReference>
<evidence type="ECO:0000256" key="7">
    <source>
        <dbReference type="ARBA" id="ARBA00023034"/>
    </source>
</evidence>
<evidence type="ECO:0000313" key="11">
    <source>
        <dbReference type="Proteomes" id="UP000092177"/>
    </source>
</evidence>
<dbReference type="VEuPathDB" id="FungiDB:CH63R_12914"/>
<dbReference type="Pfam" id="PF06842">
    <property type="entry name" value="DUF1242"/>
    <property type="match status" value="1"/>
</dbReference>
<gene>
    <name evidence="10" type="ORF">CH63R_12914</name>
</gene>